<protein>
    <submittedName>
        <fullName evidence="1">Uncharacterized protein</fullName>
    </submittedName>
</protein>
<evidence type="ECO:0000313" key="1">
    <source>
        <dbReference type="EMBL" id="KAK8583964.1"/>
    </source>
</evidence>
<proteinExistence type="predicted"/>
<evidence type="ECO:0000313" key="2">
    <source>
        <dbReference type="Proteomes" id="UP001472677"/>
    </source>
</evidence>
<accession>A0ABR2FPL9</accession>
<name>A0ABR2FPL9_9ROSI</name>
<keyword evidence="2" id="KW-1185">Reference proteome</keyword>
<comment type="caution">
    <text evidence="1">The sequence shown here is derived from an EMBL/GenBank/DDBJ whole genome shotgun (WGS) entry which is preliminary data.</text>
</comment>
<sequence length="78" mass="8784">MNTDIPNIEHGRHETRENPLFECVGEDRGVTDEDVGLFLIEECLEERILETTAMAELQNLLGKSLAEEPGEVLMSILE</sequence>
<gene>
    <name evidence="1" type="ORF">V6N12_068217</name>
</gene>
<dbReference type="Proteomes" id="UP001472677">
    <property type="component" value="Unassembled WGS sequence"/>
</dbReference>
<organism evidence="1 2">
    <name type="scientific">Hibiscus sabdariffa</name>
    <name type="common">roselle</name>
    <dbReference type="NCBI Taxonomy" id="183260"/>
    <lineage>
        <taxon>Eukaryota</taxon>
        <taxon>Viridiplantae</taxon>
        <taxon>Streptophyta</taxon>
        <taxon>Embryophyta</taxon>
        <taxon>Tracheophyta</taxon>
        <taxon>Spermatophyta</taxon>
        <taxon>Magnoliopsida</taxon>
        <taxon>eudicotyledons</taxon>
        <taxon>Gunneridae</taxon>
        <taxon>Pentapetalae</taxon>
        <taxon>rosids</taxon>
        <taxon>malvids</taxon>
        <taxon>Malvales</taxon>
        <taxon>Malvaceae</taxon>
        <taxon>Malvoideae</taxon>
        <taxon>Hibiscus</taxon>
    </lineage>
</organism>
<reference evidence="1 2" key="1">
    <citation type="journal article" date="2024" name="G3 (Bethesda)">
        <title>Genome assembly of Hibiscus sabdariffa L. provides insights into metabolisms of medicinal natural products.</title>
        <authorList>
            <person name="Kim T."/>
        </authorList>
    </citation>
    <scope>NUCLEOTIDE SEQUENCE [LARGE SCALE GENOMIC DNA]</scope>
    <source>
        <strain evidence="1">TK-2024</strain>
        <tissue evidence="1">Old leaves</tissue>
    </source>
</reference>
<dbReference type="EMBL" id="JBBPBM010000005">
    <property type="protein sequence ID" value="KAK8583964.1"/>
    <property type="molecule type" value="Genomic_DNA"/>
</dbReference>